<comment type="caution">
    <text evidence="8">The sequence shown here is derived from an EMBL/GenBank/DDBJ whole genome shotgun (WGS) entry which is preliminary data.</text>
</comment>
<feature type="transmembrane region" description="Helical" evidence="7">
    <location>
        <begin position="6"/>
        <end position="28"/>
    </location>
</feature>
<evidence type="ECO:0000256" key="2">
    <source>
        <dbReference type="ARBA" id="ARBA00005779"/>
    </source>
</evidence>
<gene>
    <name evidence="8" type="ORF">MED297_06039</name>
</gene>
<dbReference type="RefSeq" id="WP_008048430.1">
    <property type="nucleotide sequence ID" value="NZ_CH724155.1"/>
</dbReference>
<sequence>MDWSIVFINFVYAILGCTVTLVFMAAGFKLFDKITPFNTHDELQKGNQAVGTVVAAMIIGVGIAVGLVIGMGLN</sequence>
<dbReference type="Proteomes" id="UP000005953">
    <property type="component" value="Unassembled WGS sequence"/>
</dbReference>
<reference evidence="8 9" key="1">
    <citation type="submission" date="2006-02" db="EMBL/GenBank/DDBJ databases">
        <authorList>
            <person name="Pinhassi J."/>
            <person name="Pedros-Alio C."/>
            <person name="Ferriera S."/>
            <person name="Johnson J."/>
            <person name="Kravitz S."/>
            <person name="Halpern A."/>
            <person name="Remington K."/>
            <person name="Beeson K."/>
            <person name="Tran B."/>
            <person name="Rogers Y.-H."/>
            <person name="Friedman R."/>
            <person name="Venter J.C."/>
        </authorList>
    </citation>
    <scope>NUCLEOTIDE SEQUENCE [LARGE SCALE GENOMIC DNA]</scope>
    <source>
        <strain evidence="8 9">MED297</strain>
    </source>
</reference>
<proteinExistence type="inferred from homology"/>
<dbReference type="EMBL" id="AAOE01000007">
    <property type="protein sequence ID" value="EAR09886.1"/>
    <property type="molecule type" value="Genomic_DNA"/>
</dbReference>
<dbReference type="AlphaFoldDB" id="A4BDE2"/>
<organism evidence="8 9">
    <name type="scientific">Reinekea blandensis MED297</name>
    <dbReference type="NCBI Taxonomy" id="314283"/>
    <lineage>
        <taxon>Bacteria</taxon>
        <taxon>Pseudomonadati</taxon>
        <taxon>Pseudomonadota</taxon>
        <taxon>Gammaproteobacteria</taxon>
        <taxon>Oceanospirillales</taxon>
        <taxon>Saccharospirillaceae</taxon>
        <taxon>Reinekea</taxon>
    </lineage>
</organism>
<evidence type="ECO:0000256" key="6">
    <source>
        <dbReference type="ARBA" id="ARBA00023136"/>
    </source>
</evidence>
<dbReference type="Pfam" id="PF03994">
    <property type="entry name" value="DUF350"/>
    <property type="match status" value="1"/>
</dbReference>
<evidence type="ECO:0000313" key="8">
    <source>
        <dbReference type="EMBL" id="EAR09886.1"/>
    </source>
</evidence>
<evidence type="ECO:0000313" key="9">
    <source>
        <dbReference type="Proteomes" id="UP000005953"/>
    </source>
</evidence>
<evidence type="ECO:0000256" key="5">
    <source>
        <dbReference type="ARBA" id="ARBA00022989"/>
    </source>
</evidence>
<dbReference type="OrthoDB" id="7068944at2"/>
<protein>
    <recommendedName>
        <fullName evidence="10">DUF350 domain-containing protein</fullName>
    </recommendedName>
</protein>
<evidence type="ECO:0008006" key="10">
    <source>
        <dbReference type="Google" id="ProtNLM"/>
    </source>
</evidence>
<comment type="similarity">
    <text evidence="2">Belongs to the UPF0719 family.</text>
</comment>
<keyword evidence="4 7" id="KW-0812">Transmembrane</keyword>
<name>A4BDE2_9GAMM</name>
<keyword evidence="6 7" id="KW-0472">Membrane</keyword>
<comment type="subcellular location">
    <subcellularLocation>
        <location evidence="1">Cell membrane</location>
        <topology evidence="1">Multi-pass membrane protein</topology>
    </subcellularLocation>
</comment>
<feature type="transmembrane region" description="Helical" evidence="7">
    <location>
        <begin position="49"/>
        <end position="73"/>
    </location>
</feature>
<keyword evidence="3" id="KW-1003">Cell membrane</keyword>
<accession>A4BDE2</accession>
<keyword evidence="5 7" id="KW-1133">Transmembrane helix</keyword>
<dbReference type="HOGENOM" id="CLU_198885_0_0_6"/>
<evidence type="ECO:0000256" key="3">
    <source>
        <dbReference type="ARBA" id="ARBA00022475"/>
    </source>
</evidence>
<evidence type="ECO:0000256" key="4">
    <source>
        <dbReference type="ARBA" id="ARBA00022692"/>
    </source>
</evidence>
<evidence type="ECO:0000256" key="7">
    <source>
        <dbReference type="SAM" id="Phobius"/>
    </source>
</evidence>
<evidence type="ECO:0000256" key="1">
    <source>
        <dbReference type="ARBA" id="ARBA00004651"/>
    </source>
</evidence>
<keyword evidence="9" id="KW-1185">Reference proteome</keyword>
<dbReference type="InterPro" id="IPR007140">
    <property type="entry name" value="DUF350"/>
</dbReference>
<dbReference type="GO" id="GO:0005886">
    <property type="term" value="C:plasma membrane"/>
    <property type="evidence" value="ECO:0007669"/>
    <property type="project" value="UniProtKB-SubCell"/>
</dbReference>